<gene>
    <name evidence="1" type="ORF">EEDITHA_LOCUS19642</name>
</gene>
<evidence type="ECO:0000313" key="1">
    <source>
        <dbReference type="EMBL" id="CAH2105378.1"/>
    </source>
</evidence>
<accession>A0AAU9V570</accession>
<reference evidence="1" key="1">
    <citation type="submission" date="2022-03" db="EMBL/GenBank/DDBJ databases">
        <authorList>
            <person name="Tunstrom K."/>
        </authorList>
    </citation>
    <scope>NUCLEOTIDE SEQUENCE</scope>
</reference>
<sequence length="82" mass="8922">MKSVQVTHFQKPVEHIPCTATNIENSIADCYTLTTVLDPVASSSGLPEIVNESLLDFSSDDSVVDPDYVPLSQIMNVQPIES</sequence>
<keyword evidence="2" id="KW-1185">Reference proteome</keyword>
<dbReference type="EMBL" id="CAKOGL010000028">
    <property type="protein sequence ID" value="CAH2105378.1"/>
    <property type="molecule type" value="Genomic_DNA"/>
</dbReference>
<dbReference type="Proteomes" id="UP001153954">
    <property type="component" value="Unassembled WGS sequence"/>
</dbReference>
<evidence type="ECO:0000313" key="2">
    <source>
        <dbReference type="Proteomes" id="UP001153954"/>
    </source>
</evidence>
<dbReference type="AlphaFoldDB" id="A0AAU9V570"/>
<organism evidence="1 2">
    <name type="scientific">Euphydryas editha</name>
    <name type="common">Edith's checkerspot</name>
    <dbReference type="NCBI Taxonomy" id="104508"/>
    <lineage>
        <taxon>Eukaryota</taxon>
        <taxon>Metazoa</taxon>
        <taxon>Ecdysozoa</taxon>
        <taxon>Arthropoda</taxon>
        <taxon>Hexapoda</taxon>
        <taxon>Insecta</taxon>
        <taxon>Pterygota</taxon>
        <taxon>Neoptera</taxon>
        <taxon>Endopterygota</taxon>
        <taxon>Lepidoptera</taxon>
        <taxon>Glossata</taxon>
        <taxon>Ditrysia</taxon>
        <taxon>Papilionoidea</taxon>
        <taxon>Nymphalidae</taxon>
        <taxon>Nymphalinae</taxon>
        <taxon>Euphydryas</taxon>
    </lineage>
</organism>
<protein>
    <submittedName>
        <fullName evidence="1">Uncharacterized protein</fullName>
    </submittedName>
</protein>
<comment type="caution">
    <text evidence="1">The sequence shown here is derived from an EMBL/GenBank/DDBJ whole genome shotgun (WGS) entry which is preliminary data.</text>
</comment>
<proteinExistence type="predicted"/>
<name>A0AAU9V570_EUPED</name>